<gene>
    <name evidence="2" type="ORF">AB1471_02550</name>
</gene>
<proteinExistence type="predicted"/>
<keyword evidence="1" id="KW-1133">Transmembrane helix</keyword>
<keyword evidence="3" id="KW-1185">Reference proteome</keyword>
<accession>A0ABV3PZZ7</accession>
<protein>
    <submittedName>
        <fullName evidence="2">DUF2953 domain-containing protein</fullName>
    </submittedName>
</protein>
<evidence type="ECO:0000256" key="1">
    <source>
        <dbReference type="SAM" id="Phobius"/>
    </source>
</evidence>
<dbReference type="Proteomes" id="UP001556040">
    <property type="component" value="Unassembled WGS sequence"/>
</dbReference>
<dbReference type="EMBL" id="JBFMIA010000001">
    <property type="protein sequence ID" value="MEW9500677.1"/>
    <property type="molecule type" value="Genomic_DNA"/>
</dbReference>
<dbReference type="InterPro" id="IPR021338">
    <property type="entry name" value="DUF2953"/>
</dbReference>
<name>A0ABV3PZZ7_9BACL</name>
<comment type="caution">
    <text evidence="2">The sequence shown here is derived from an EMBL/GenBank/DDBJ whole genome shotgun (WGS) entry which is preliminary data.</text>
</comment>
<evidence type="ECO:0000313" key="3">
    <source>
        <dbReference type="Proteomes" id="UP001556040"/>
    </source>
</evidence>
<feature type="transmembrane region" description="Helical" evidence="1">
    <location>
        <begin position="165"/>
        <end position="187"/>
    </location>
</feature>
<dbReference type="RefSeq" id="WP_367777993.1">
    <property type="nucleotide sequence ID" value="NZ_JBFMIA010000001.1"/>
</dbReference>
<reference evidence="2 3" key="1">
    <citation type="journal article" date="1979" name="Int. J. Syst. Evol. Microbiol.">
        <title>Bacillus globisporus subsp. marinus subsp. nov.</title>
        <authorList>
            <person name="Liu H."/>
        </authorList>
    </citation>
    <scope>NUCLEOTIDE SEQUENCE [LARGE SCALE GENOMIC DNA]</scope>
    <source>
        <strain evidence="2 3">DSM 1297</strain>
    </source>
</reference>
<keyword evidence="1" id="KW-0472">Membrane</keyword>
<dbReference type="Pfam" id="PF11167">
    <property type="entry name" value="DUF2953"/>
    <property type="match status" value="1"/>
</dbReference>
<keyword evidence="1" id="KW-0812">Transmembrane</keyword>
<sequence length="205" mass="23409">MTLVVIYCFFSKIRIYMLLIKTGNDDRIEFTIKLLHGLFSKKVSIPFMKREGLSLKYEEQQSNKKEEKTFTPNDLQHMKNNYDQFLNSVKNGKEHIRRIVKKSSVDRLTTDIRFGVGQADHTATLTALLWTVHGLIRTFLERTVTIACKPVHNVVPLYGQVVFKMTASCIVSIPLGHLMIIGIRLWIESGMSKQKRAGGIHGTSN</sequence>
<evidence type="ECO:0000313" key="2">
    <source>
        <dbReference type="EMBL" id="MEW9500677.1"/>
    </source>
</evidence>
<organism evidence="2 3">
    <name type="scientific">Jeotgalibacillus marinus</name>
    <dbReference type="NCBI Taxonomy" id="86667"/>
    <lineage>
        <taxon>Bacteria</taxon>
        <taxon>Bacillati</taxon>
        <taxon>Bacillota</taxon>
        <taxon>Bacilli</taxon>
        <taxon>Bacillales</taxon>
        <taxon>Caryophanaceae</taxon>
        <taxon>Jeotgalibacillus</taxon>
    </lineage>
</organism>